<dbReference type="PROSITE" id="PS50109">
    <property type="entry name" value="HIS_KIN"/>
    <property type="match status" value="1"/>
</dbReference>
<dbReference type="InterPro" id="IPR003661">
    <property type="entry name" value="HisK_dim/P_dom"/>
</dbReference>
<feature type="domain" description="Histidine kinase" evidence="6">
    <location>
        <begin position="30"/>
        <end position="249"/>
    </location>
</feature>
<dbReference type="Pfam" id="PF00072">
    <property type="entry name" value="Response_reg"/>
    <property type="match status" value="1"/>
</dbReference>
<dbReference type="InterPro" id="IPR004358">
    <property type="entry name" value="Sig_transdc_His_kin-like_C"/>
</dbReference>
<dbReference type="InterPro" id="IPR001789">
    <property type="entry name" value="Sig_transdc_resp-reg_receiver"/>
</dbReference>
<accession>A0A2W5FC28</accession>
<dbReference type="PROSITE" id="PS50110">
    <property type="entry name" value="RESPONSE_REGULATORY"/>
    <property type="match status" value="1"/>
</dbReference>
<dbReference type="InterPro" id="IPR036097">
    <property type="entry name" value="HisK_dim/P_sf"/>
</dbReference>
<dbReference type="Proteomes" id="UP000249633">
    <property type="component" value="Unassembled WGS sequence"/>
</dbReference>
<dbReference type="SUPFAM" id="SSF52172">
    <property type="entry name" value="CheY-like"/>
    <property type="match status" value="1"/>
</dbReference>
<dbReference type="Gene3D" id="3.40.50.2300">
    <property type="match status" value="1"/>
</dbReference>
<evidence type="ECO:0000256" key="3">
    <source>
        <dbReference type="ARBA" id="ARBA00022553"/>
    </source>
</evidence>
<dbReference type="EMBL" id="QFOD01000034">
    <property type="protein sequence ID" value="PZP27169.1"/>
    <property type="molecule type" value="Genomic_DNA"/>
</dbReference>
<evidence type="ECO:0000259" key="6">
    <source>
        <dbReference type="PROSITE" id="PS50109"/>
    </source>
</evidence>
<evidence type="ECO:0000259" key="7">
    <source>
        <dbReference type="PROSITE" id="PS50110"/>
    </source>
</evidence>
<feature type="modified residue" description="4-aspartylphosphate" evidence="4">
    <location>
        <position position="323"/>
    </location>
</feature>
<dbReference type="GO" id="GO:0000155">
    <property type="term" value="F:phosphorelay sensor kinase activity"/>
    <property type="evidence" value="ECO:0007669"/>
    <property type="project" value="InterPro"/>
</dbReference>
<sequence length="409" mass="42918">MEAAVGAAKAAQEMVARSQKLEALGRLTGGIAHDFNNLLQTMSTGLQLALRLSQDRRGTSALEACQRAVLRATQLTRQLLSLGRRQAGHEAVLDVEKELEDLGPLLRGAAGSAIELVFDVIQPLGTVKVDPVHLELALLNLVMNARDATSGQGRIVIEAAIHDKQEALPRGLAVGSYLALTVADEGEGMTAEQAARAFEPFFTTKEVGKGTGLGLAQVYAFATQAGGTVSLASEPSRGTRMTIWLPQSTQHADVAPTEAGSQSSTPAERCSGKVLLVEDDDLVREVTAQALTAHGFSVITAPTADAALEMLQADAEVDVVLSDIVMPGTRSGVDLARTLAVLRPALPVILASGHPVRIEEAPDVVFVPKPYDVDRVARKLASAMDAARAGADSEFATLDGLTRSAGNAR</sequence>
<dbReference type="SUPFAM" id="SSF47384">
    <property type="entry name" value="Homodimeric domain of signal transducing histidine kinase"/>
    <property type="match status" value="1"/>
</dbReference>
<comment type="catalytic activity">
    <reaction evidence="1">
        <text>ATP + protein L-histidine = ADP + protein N-phospho-L-histidine.</text>
        <dbReference type="EC" id="2.7.13.3"/>
    </reaction>
</comment>
<dbReference type="Gene3D" id="1.10.287.130">
    <property type="match status" value="1"/>
</dbReference>
<dbReference type="EC" id="2.7.13.3" evidence="2"/>
<dbReference type="PANTHER" id="PTHR43065">
    <property type="entry name" value="SENSOR HISTIDINE KINASE"/>
    <property type="match status" value="1"/>
</dbReference>
<dbReference type="InterPro" id="IPR003594">
    <property type="entry name" value="HATPase_dom"/>
</dbReference>
<dbReference type="SMART" id="SM00448">
    <property type="entry name" value="REC"/>
    <property type="match status" value="1"/>
</dbReference>
<reference evidence="8 9" key="1">
    <citation type="submission" date="2017-08" db="EMBL/GenBank/DDBJ databases">
        <title>Infants hospitalized years apart are colonized by the same room-sourced microbial strains.</title>
        <authorList>
            <person name="Brooks B."/>
            <person name="Olm M.R."/>
            <person name="Firek B.A."/>
            <person name="Baker R."/>
            <person name="Thomas B.C."/>
            <person name="Morowitz M.J."/>
            <person name="Banfield J.F."/>
        </authorList>
    </citation>
    <scope>NUCLEOTIDE SEQUENCE [LARGE SCALE GENOMIC DNA]</scope>
    <source>
        <strain evidence="8">S2_012_000_R2_81</strain>
    </source>
</reference>
<feature type="region of interest" description="Disordered" evidence="5">
    <location>
        <begin position="248"/>
        <end position="267"/>
    </location>
</feature>
<dbReference type="InterPro" id="IPR036890">
    <property type="entry name" value="HATPase_C_sf"/>
</dbReference>
<protein>
    <recommendedName>
        <fullName evidence="2">histidine kinase</fullName>
        <ecNumber evidence="2">2.7.13.3</ecNumber>
    </recommendedName>
</protein>
<dbReference type="PRINTS" id="PR00344">
    <property type="entry name" value="BCTRLSENSOR"/>
</dbReference>
<organism evidence="8 9">
    <name type="scientific">Roseateles depolymerans</name>
    <dbReference type="NCBI Taxonomy" id="76731"/>
    <lineage>
        <taxon>Bacteria</taxon>
        <taxon>Pseudomonadati</taxon>
        <taxon>Pseudomonadota</taxon>
        <taxon>Betaproteobacteria</taxon>
        <taxon>Burkholderiales</taxon>
        <taxon>Sphaerotilaceae</taxon>
        <taxon>Roseateles</taxon>
    </lineage>
</organism>
<proteinExistence type="predicted"/>
<dbReference type="Gene3D" id="3.30.565.10">
    <property type="entry name" value="Histidine kinase-like ATPase, C-terminal domain"/>
    <property type="match status" value="1"/>
</dbReference>
<dbReference type="Pfam" id="PF02518">
    <property type="entry name" value="HATPase_c"/>
    <property type="match status" value="1"/>
</dbReference>
<gene>
    <name evidence="8" type="ORF">DI603_22590</name>
</gene>
<dbReference type="AlphaFoldDB" id="A0A2W5FC28"/>
<evidence type="ECO:0000256" key="4">
    <source>
        <dbReference type="PROSITE-ProRule" id="PRU00169"/>
    </source>
</evidence>
<dbReference type="SUPFAM" id="SSF55874">
    <property type="entry name" value="ATPase domain of HSP90 chaperone/DNA topoisomerase II/histidine kinase"/>
    <property type="match status" value="1"/>
</dbReference>
<dbReference type="InterPro" id="IPR005467">
    <property type="entry name" value="His_kinase_dom"/>
</dbReference>
<evidence type="ECO:0000313" key="8">
    <source>
        <dbReference type="EMBL" id="PZP27169.1"/>
    </source>
</evidence>
<dbReference type="PANTHER" id="PTHR43065:SF49">
    <property type="entry name" value="HISTIDINE KINASE"/>
    <property type="match status" value="1"/>
</dbReference>
<evidence type="ECO:0000256" key="5">
    <source>
        <dbReference type="SAM" id="MobiDB-lite"/>
    </source>
</evidence>
<keyword evidence="3 4" id="KW-0597">Phosphoprotein</keyword>
<feature type="domain" description="Response regulatory" evidence="7">
    <location>
        <begin position="273"/>
        <end position="384"/>
    </location>
</feature>
<evidence type="ECO:0000256" key="2">
    <source>
        <dbReference type="ARBA" id="ARBA00012438"/>
    </source>
</evidence>
<name>A0A2W5FC28_9BURK</name>
<evidence type="ECO:0000313" key="9">
    <source>
        <dbReference type="Proteomes" id="UP000249633"/>
    </source>
</evidence>
<dbReference type="SMART" id="SM00388">
    <property type="entry name" value="HisKA"/>
    <property type="match status" value="1"/>
</dbReference>
<evidence type="ECO:0000256" key="1">
    <source>
        <dbReference type="ARBA" id="ARBA00000085"/>
    </source>
</evidence>
<dbReference type="InterPro" id="IPR011006">
    <property type="entry name" value="CheY-like_superfamily"/>
</dbReference>
<dbReference type="SMART" id="SM00387">
    <property type="entry name" value="HATPase_c"/>
    <property type="match status" value="1"/>
</dbReference>
<comment type="caution">
    <text evidence="8">The sequence shown here is derived from an EMBL/GenBank/DDBJ whole genome shotgun (WGS) entry which is preliminary data.</text>
</comment>